<reference evidence="1" key="1">
    <citation type="submission" date="2023-03" db="EMBL/GenBank/DDBJ databases">
        <title>Massive genome expansion in bonnet fungi (Mycena s.s.) driven by repeated elements and novel gene families across ecological guilds.</title>
        <authorList>
            <consortium name="Lawrence Berkeley National Laboratory"/>
            <person name="Harder C.B."/>
            <person name="Miyauchi S."/>
            <person name="Viragh M."/>
            <person name="Kuo A."/>
            <person name="Thoen E."/>
            <person name="Andreopoulos B."/>
            <person name="Lu D."/>
            <person name="Skrede I."/>
            <person name="Drula E."/>
            <person name="Henrissat B."/>
            <person name="Morin E."/>
            <person name="Kohler A."/>
            <person name="Barry K."/>
            <person name="LaButti K."/>
            <person name="Morin E."/>
            <person name="Salamov A."/>
            <person name="Lipzen A."/>
            <person name="Mereny Z."/>
            <person name="Hegedus B."/>
            <person name="Baldrian P."/>
            <person name="Stursova M."/>
            <person name="Weitz H."/>
            <person name="Taylor A."/>
            <person name="Grigoriev I.V."/>
            <person name="Nagy L.G."/>
            <person name="Martin F."/>
            <person name="Kauserud H."/>
        </authorList>
    </citation>
    <scope>NUCLEOTIDE SEQUENCE</scope>
    <source>
        <strain evidence="1">CBHHK188m</strain>
    </source>
</reference>
<protein>
    <submittedName>
        <fullName evidence="1">Uncharacterized protein</fullName>
    </submittedName>
</protein>
<dbReference type="AlphaFoldDB" id="A0AAD7NX56"/>
<organism evidence="1 2">
    <name type="scientific">Mycena maculata</name>
    <dbReference type="NCBI Taxonomy" id="230809"/>
    <lineage>
        <taxon>Eukaryota</taxon>
        <taxon>Fungi</taxon>
        <taxon>Dikarya</taxon>
        <taxon>Basidiomycota</taxon>
        <taxon>Agaricomycotina</taxon>
        <taxon>Agaricomycetes</taxon>
        <taxon>Agaricomycetidae</taxon>
        <taxon>Agaricales</taxon>
        <taxon>Marasmiineae</taxon>
        <taxon>Mycenaceae</taxon>
        <taxon>Mycena</taxon>
    </lineage>
</organism>
<name>A0AAD7NX56_9AGAR</name>
<comment type="caution">
    <text evidence="1">The sequence shown here is derived from an EMBL/GenBank/DDBJ whole genome shotgun (WGS) entry which is preliminary data.</text>
</comment>
<keyword evidence="2" id="KW-1185">Reference proteome</keyword>
<sequence>MTFTFTGTILLAALKEATDPSLEDNYLLNKDLPIHYDPALDNDMSLSGEHKTVVKATGPVNKNYTVGALCETEGFFFRCTGYQWGQTRKRIRKEGKRTQRTTKEN</sequence>
<gene>
    <name evidence="1" type="ORF">DFH07DRAFT_765740</name>
</gene>
<dbReference type="Proteomes" id="UP001215280">
    <property type="component" value="Unassembled WGS sequence"/>
</dbReference>
<evidence type="ECO:0000313" key="1">
    <source>
        <dbReference type="EMBL" id="KAJ7779455.1"/>
    </source>
</evidence>
<proteinExistence type="predicted"/>
<accession>A0AAD7NX56</accession>
<dbReference type="EMBL" id="JARJLG010000007">
    <property type="protein sequence ID" value="KAJ7779455.1"/>
    <property type="molecule type" value="Genomic_DNA"/>
</dbReference>
<evidence type="ECO:0000313" key="2">
    <source>
        <dbReference type="Proteomes" id="UP001215280"/>
    </source>
</evidence>